<dbReference type="CDD" id="cd00033">
    <property type="entry name" value="CCP"/>
    <property type="match status" value="2"/>
</dbReference>
<keyword evidence="2" id="KW-0479">Metal-binding</keyword>
<reference evidence="13" key="1">
    <citation type="submission" date="2021-01" db="UniProtKB">
        <authorList>
            <consortium name="EnsemblMetazoa"/>
        </authorList>
    </citation>
    <scope>IDENTIFICATION</scope>
</reference>
<dbReference type="InterPro" id="IPR008979">
    <property type="entry name" value="Galactose-bd-like_sf"/>
</dbReference>
<dbReference type="Proteomes" id="UP000594260">
    <property type="component" value="Unplaced"/>
</dbReference>
<keyword evidence="9" id="KW-0472">Membrane</keyword>
<comment type="caution">
    <text evidence="8">Lacks conserved residue(s) required for the propagation of feature annotation.</text>
</comment>
<feature type="signal peptide" evidence="10">
    <location>
        <begin position="1"/>
        <end position="21"/>
    </location>
</feature>
<dbReference type="Pfam" id="PF00084">
    <property type="entry name" value="Sushi"/>
    <property type="match status" value="1"/>
</dbReference>
<dbReference type="PROSITE" id="PS50923">
    <property type="entry name" value="SUSHI"/>
    <property type="match status" value="2"/>
</dbReference>
<name>A0A7M7MD03_VARDE</name>
<dbReference type="SUPFAM" id="SSF56436">
    <property type="entry name" value="C-type lectin-like"/>
    <property type="match status" value="1"/>
</dbReference>
<dbReference type="InterPro" id="IPR000436">
    <property type="entry name" value="Sushi_SCR_CCP_dom"/>
</dbReference>
<feature type="domain" description="Sushi" evidence="12">
    <location>
        <begin position="44"/>
        <end position="102"/>
    </location>
</feature>
<dbReference type="InterPro" id="IPR035976">
    <property type="entry name" value="Sushi/SCR/CCP_sf"/>
</dbReference>
<keyword evidence="14" id="KW-1185">Reference proteome</keyword>
<dbReference type="OMA" id="CELAWIR"/>
<dbReference type="EnsemblMetazoa" id="XM_022811572">
    <property type="protein sequence ID" value="XP_022667307"/>
    <property type="gene ID" value="LOC111252917"/>
</dbReference>
<dbReference type="GeneID" id="111252917"/>
<dbReference type="InterPro" id="IPR050350">
    <property type="entry name" value="Compl-Cell_Adhes-Reg"/>
</dbReference>
<evidence type="ECO:0000313" key="14">
    <source>
        <dbReference type="Proteomes" id="UP000594260"/>
    </source>
</evidence>
<evidence type="ECO:0000256" key="8">
    <source>
        <dbReference type="PROSITE-ProRule" id="PRU00302"/>
    </source>
</evidence>
<dbReference type="PANTHER" id="PTHR19325">
    <property type="entry name" value="COMPLEMENT COMPONENT-RELATED SUSHI DOMAIN-CONTAINING"/>
    <property type="match status" value="1"/>
</dbReference>
<dbReference type="Gene3D" id="2.60.120.260">
    <property type="entry name" value="Galactose-binding domain-like"/>
    <property type="match status" value="1"/>
</dbReference>
<evidence type="ECO:0000256" key="6">
    <source>
        <dbReference type="ARBA" id="ARBA00023157"/>
    </source>
</evidence>
<dbReference type="InterPro" id="IPR016187">
    <property type="entry name" value="CTDL_fold"/>
</dbReference>
<dbReference type="PROSITE" id="PS50041">
    <property type="entry name" value="C_TYPE_LECTIN_2"/>
    <property type="match status" value="1"/>
</dbReference>
<evidence type="ECO:0000313" key="13">
    <source>
        <dbReference type="EnsemblMetazoa" id="XP_022667307"/>
    </source>
</evidence>
<dbReference type="AlphaFoldDB" id="A0A7M7MD03"/>
<evidence type="ECO:0000256" key="3">
    <source>
        <dbReference type="ARBA" id="ARBA00022729"/>
    </source>
</evidence>
<protein>
    <submittedName>
        <fullName evidence="13">Uncharacterized protein</fullName>
    </submittedName>
</protein>
<evidence type="ECO:0000256" key="7">
    <source>
        <dbReference type="ARBA" id="ARBA00023180"/>
    </source>
</evidence>
<dbReference type="GO" id="GO:0046872">
    <property type="term" value="F:metal ion binding"/>
    <property type="evidence" value="ECO:0007669"/>
    <property type="project" value="UniProtKB-KW"/>
</dbReference>
<evidence type="ECO:0000256" key="4">
    <source>
        <dbReference type="ARBA" id="ARBA00022737"/>
    </source>
</evidence>
<dbReference type="SUPFAM" id="SSF49785">
    <property type="entry name" value="Galactose-binding domain-like"/>
    <property type="match status" value="1"/>
</dbReference>
<keyword evidence="9" id="KW-1133">Transmembrane helix</keyword>
<dbReference type="SMART" id="SM00607">
    <property type="entry name" value="FTP"/>
    <property type="match status" value="1"/>
</dbReference>
<dbReference type="SUPFAM" id="SSF57535">
    <property type="entry name" value="Complement control module/SCR domain"/>
    <property type="match status" value="2"/>
</dbReference>
<dbReference type="CDD" id="cd00037">
    <property type="entry name" value="CLECT"/>
    <property type="match status" value="1"/>
</dbReference>
<dbReference type="InterPro" id="IPR001304">
    <property type="entry name" value="C-type_lectin-like"/>
</dbReference>
<feature type="transmembrane region" description="Helical" evidence="9">
    <location>
        <begin position="535"/>
        <end position="557"/>
    </location>
</feature>
<organism evidence="13 14">
    <name type="scientific">Varroa destructor</name>
    <name type="common">Honeybee mite</name>
    <dbReference type="NCBI Taxonomy" id="109461"/>
    <lineage>
        <taxon>Eukaryota</taxon>
        <taxon>Metazoa</taxon>
        <taxon>Ecdysozoa</taxon>
        <taxon>Arthropoda</taxon>
        <taxon>Chelicerata</taxon>
        <taxon>Arachnida</taxon>
        <taxon>Acari</taxon>
        <taxon>Parasitiformes</taxon>
        <taxon>Mesostigmata</taxon>
        <taxon>Gamasina</taxon>
        <taxon>Dermanyssoidea</taxon>
        <taxon>Varroidae</taxon>
        <taxon>Varroa</taxon>
    </lineage>
</organism>
<feature type="domain" description="C-type lectin" evidence="11">
    <location>
        <begin position="268"/>
        <end position="381"/>
    </location>
</feature>
<keyword evidence="3 10" id="KW-0732">Signal</keyword>
<keyword evidence="4" id="KW-0677">Repeat</keyword>
<sequence length="565" mass="62529">MRFAYLLAWLVGFISCDLVCGKEVTTQKILVETSLKTYLTPVSLRCTFPGSPRHGRIVRHQNGFPDNSTIEFGCDHGYMLLGPKSMRCVGGAWARGVPYCVRDVARDKPAFLKPADPKRTESPVQVAGLALDGNDETCSFTHSTWHPRLWSVALLEEMTVSTLKIVFGTSLKEAQLEVRVGNSHPPALNQICWSDTKDFETKVPHYIKCNEPSTRGRYVSIHLRSVERTPLSLCTVEVHSESGVAPEDACPNLTGEKGDVNNTVVELFHGKCIEFHTAERRVPLNEARNICEDRGGRLVGRGLKRHGLHFLAWRAAKLFGQDPFWLDASSNQGVWTWDDSQDPSMELAREEESVDSRCFAAGPTRTFEPANCAQGLRVVCQFEPLSCGTAPLPKALRDWALFDKLKVGQSLSDIRCEDGFFSSPDDRLVCQKNGTLSGSLRCKPFPCGPPPFVEGSSVHMRPPDSVKYTCISGRLLKGNTLIHCNASSSLWAPAPQCERVLDFLARNVDSVQCAVKERLTNGLEKYRSFPRGTRFGIVAGLLALVLITTVGIVKCSYRQKAGNKI</sequence>
<keyword evidence="7" id="KW-0325">Glycoprotein</keyword>
<dbReference type="InterPro" id="IPR006585">
    <property type="entry name" value="FTP1"/>
</dbReference>
<evidence type="ECO:0000256" key="2">
    <source>
        <dbReference type="ARBA" id="ARBA00022723"/>
    </source>
</evidence>
<feature type="chain" id="PRO_5029459329" evidence="10">
    <location>
        <begin position="22"/>
        <end position="565"/>
    </location>
</feature>
<dbReference type="SMART" id="SM00032">
    <property type="entry name" value="CCP"/>
    <property type="match status" value="2"/>
</dbReference>
<dbReference type="Gene3D" id="3.10.100.10">
    <property type="entry name" value="Mannose-Binding Protein A, subunit A"/>
    <property type="match status" value="1"/>
</dbReference>
<dbReference type="KEGG" id="vde:111252917"/>
<keyword evidence="1 8" id="KW-0768">Sushi</keyword>
<dbReference type="PROSITE" id="PS51257">
    <property type="entry name" value="PROKAR_LIPOPROTEIN"/>
    <property type="match status" value="1"/>
</dbReference>
<dbReference type="InterPro" id="IPR016186">
    <property type="entry name" value="C-type_lectin-like/link_sf"/>
</dbReference>
<dbReference type="RefSeq" id="XP_022667307.1">
    <property type="nucleotide sequence ID" value="XM_022811572.1"/>
</dbReference>
<evidence type="ECO:0000256" key="10">
    <source>
        <dbReference type="SAM" id="SignalP"/>
    </source>
</evidence>
<keyword evidence="5" id="KW-0106">Calcium</keyword>
<dbReference type="InParanoid" id="A0A7M7MD03"/>
<dbReference type="Gene3D" id="2.10.70.10">
    <property type="entry name" value="Complement Module, domain 1"/>
    <property type="match status" value="2"/>
</dbReference>
<evidence type="ECO:0000256" key="1">
    <source>
        <dbReference type="ARBA" id="ARBA00022659"/>
    </source>
</evidence>
<evidence type="ECO:0000259" key="12">
    <source>
        <dbReference type="PROSITE" id="PS50923"/>
    </source>
</evidence>
<keyword evidence="9" id="KW-0812">Transmembrane</keyword>
<evidence type="ECO:0000259" key="11">
    <source>
        <dbReference type="PROSITE" id="PS50041"/>
    </source>
</evidence>
<feature type="domain" description="Sushi" evidence="12">
    <location>
        <begin position="445"/>
        <end position="499"/>
    </location>
</feature>
<feature type="disulfide bond" evidence="8">
    <location>
        <begin position="470"/>
        <end position="497"/>
    </location>
</feature>
<accession>A0A7M7MD03</accession>
<evidence type="ECO:0000256" key="5">
    <source>
        <dbReference type="ARBA" id="ARBA00022837"/>
    </source>
</evidence>
<proteinExistence type="predicted"/>
<evidence type="ECO:0000256" key="9">
    <source>
        <dbReference type="SAM" id="Phobius"/>
    </source>
</evidence>
<keyword evidence="6 8" id="KW-1015">Disulfide bond</keyword>
<dbReference type="OrthoDB" id="406096at2759"/>
<dbReference type="PANTHER" id="PTHR19325:SF575">
    <property type="entry name" value="LOCOMOTION-RELATED PROTEIN HIKARU GENKI"/>
    <property type="match status" value="1"/>
</dbReference>